<name>A0ABT3PW16_9BACT</name>
<dbReference type="RefSeq" id="WP_265787700.1">
    <property type="nucleotide sequence ID" value="NZ_BAABRS010000001.1"/>
</dbReference>
<evidence type="ECO:0008006" key="3">
    <source>
        <dbReference type="Google" id="ProtNLM"/>
    </source>
</evidence>
<dbReference type="SUPFAM" id="SSF103515">
    <property type="entry name" value="Autotransporter"/>
    <property type="match status" value="1"/>
</dbReference>
<accession>A0ABT3PW16</accession>
<keyword evidence="2" id="KW-1185">Reference proteome</keyword>
<dbReference type="EMBL" id="JAJNDC010000001">
    <property type="protein sequence ID" value="MCW9712044.1"/>
    <property type="molecule type" value="Genomic_DNA"/>
</dbReference>
<evidence type="ECO:0000313" key="2">
    <source>
        <dbReference type="Proteomes" id="UP001207337"/>
    </source>
</evidence>
<dbReference type="InterPro" id="IPR036709">
    <property type="entry name" value="Autotransporte_beta_dom_sf"/>
</dbReference>
<reference evidence="1 2" key="1">
    <citation type="submission" date="2021-11" db="EMBL/GenBank/DDBJ databases">
        <title>Aliifidinibius sp. nov., a new bacterium isolated from saline soil.</title>
        <authorList>
            <person name="Galisteo C."/>
            <person name="De La Haba R."/>
            <person name="Sanchez-Porro C."/>
            <person name="Ventosa A."/>
        </authorList>
    </citation>
    <scope>NUCLEOTIDE SEQUENCE [LARGE SCALE GENOMIC DNA]</scope>
    <source>
        <strain evidence="1 2">KACC 190600</strain>
    </source>
</reference>
<protein>
    <recommendedName>
        <fullName evidence="3">Outer membrane protein beta-barrel domain-containing protein</fullName>
    </recommendedName>
</protein>
<gene>
    <name evidence="1" type="ORF">LQ318_03920</name>
</gene>
<proteinExistence type="predicted"/>
<evidence type="ECO:0000313" key="1">
    <source>
        <dbReference type="EMBL" id="MCW9712044.1"/>
    </source>
</evidence>
<dbReference type="Proteomes" id="UP001207337">
    <property type="component" value="Unassembled WGS sequence"/>
</dbReference>
<comment type="caution">
    <text evidence="1">The sequence shown here is derived from an EMBL/GenBank/DDBJ whole genome shotgun (WGS) entry which is preliminary data.</text>
</comment>
<sequence>MAGTYGIPVVIKKNRWELHTGFYGNDLSQSYYFNVPGGATFGERSFSSDISTYKIPFRIGRTLVWTNRASLSPQIGFSWLTSQRTGLTGTGSGSYGSAVEYSFETHAINKNKFMAEAGIDLNISVFRTLILSLGTQYSLGLQSVERIDLTYQVNNQIYEGMVYSKGTGWKFNIGLKFPFIN</sequence>
<organism evidence="1 2">
    <name type="scientific">Fodinibius salicampi</name>
    <dbReference type="NCBI Taxonomy" id="1920655"/>
    <lineage>
        <taxon>Bacteria</taxon>
        <taxon>Pseudomonadati</taxon>
        <taxon>Balneolota</taxon>
        <taxon>Balneolia</taxon>
        <taxon>Balneolales</taxon>
        <taxon>Balneolaceae</taxon>
        <taxon>Fodinibius</taxon>
    </lineage>
</organism>